<evidence type="ECO:0000313" key="2">
    <source>
        <dbReference type="Proteomes" id="UP000814140"/>
    </source>
</evidence>
<protein>
    <submittedName>
        <fullName evidence="1">Uncharacterized protein</fullName>
    </submittedName>
</protein>
<dbReference type="Proteomes" id="UP000814140">
    <property type="component" value="Unassembled WGS sequence"/>
</dbReference>
<reference evidence="1" key="1">
    <citation type="submission" date="2021-03" db="EMBL/GenBank/DDBJ databases">
        <authorList>
            <consortium name="DOE Joint Genome Institute"/>
            <person name="Ahrendt S."/>
            <person name="Looney B.P."/>
            <person name="Miyauchi S."/>
            <person name="Morin E."/>
            <person name="Drula E."/>
            <person name="Courty P.E."/>
            <person name="Chicoki N."/>
            <person name="Fauchery L."/>
            <person name="Kohler A."/>
            <person name="Kuo A."/>
            <person name="Labutti K."/>
            <person name="Pangilinan J."/>
            <person name="Lipzen A."/>
            <person name="Riley R."/>
            <person name="Andreopoulos W."/>
            <person name="He G."/>
            <person name="Johnson J."/>
            <person name="Barry K.W."/>
            <person name="Grigoriev I.V."/>
            <person name="Nagy L."/>
            <person name="Hibbett D."/>
            <person name="Henrissat B."/>
            <person name="Matheny P.B."/>
            <person name="Labbe J."/>
            <person name="Martin F."/>
        </authorList>
    </citation>
    <scope>NUCLEOTIDE SEQUENCE</scope>
    <source>
        <strain evidence="1">HHB10654</strain>
    </source>
</reference>
<proteinExistence type="predicted"/>
<evidence type="ECO:0000313" key="1">
    <source>
        <dbReference type="EMBL" id="KAI0064354.1"/>
    </source>
</evidence>
<sequence>MSGIPPTAGRSPSPGADRDYGDPSAKLWSVYLGVADNFDKVMVESWKGDMDGILIFTGLFSASVSAFVIESYRSLQQDSGVLTVQLLSQISQQLAGGLNASQLQSYPSTTPFQPSNSTLRVNIFWFLSLVLSVSCALCAILVQQWSRRYLRMVQRPSAPYRRARIREYLYNGVVRFRLVQVTESIPVLLHASVFLFFAGLVQFLFTVNAIVAYVILAAISIAAAVYSLFTILPMIANDSPYQTALSAPLWYTVQGILIPVFSFGYLLSNLPAPLPMLRFDIGLAIQACIRRVSAGLTHGLWDHATRASTAHASDTRALSWLTRSMYDDSELGPFIEGIPGFLRSLRTRDAPLTLRRLMLEQGLGRRIATMLIFCIDASGLPPEPRVHRALAGLHAVWA</sequence>
<reference evidence="1" key="2">
    <citation type="journal article" date="2022" name="New Phytol.">
        <title>Evolutionary transition to the ectomycorrhizal habit in the genomes of a hyperdiverse lineage of mushroom-forming fungi.</title>
        <authorList>
            <person name="Looney B."/>
            <person name="Miyauchi S."/>
            <person name="Morin E."/>
            <person name="Drula E."/>
            <person name="Courty P.E."/>
            <person name="Kohler A."/>
            <person name="Kuo A."/>
            <person name="LaButti K."/>
            <person name="Pangilinan J."/>
            <person name="Lipzen A."/>
            <person name="Riley R."/>
            <person name="Andreopoulos W."/>
            <person name="He G."/>
            <person name="Johnson J."/>
            <person name="Nolan M."/>
            <person name="Tritt A."/>
            <person name="Barry K.W."/>
            <person name="Grigoriev I.V."/>
            <person name="Nagy L.G."/>
            <person name="Hibbett D."/>
            <person name="Henrissat B."/>
            <person name="Matheny P.B."/>
            <person name="Labbe J."/>
            <person name="Martin F.M."/>
        </authorList>
    </citation>
    <scope>NUCLEOTIDE SEQUENCE</scope>
    <source>
        <strain evidence="1">HHB10654</strain>
    </source>
</reference>
<gene>
    <name evidence="1" type="ORF">BV25DRAFT_1852962</name>
</gene>
<keyword evidence="2" id="KW-1185">Reference proteome</keyword>
<comment type="caution">
    <text evidence="1">The sequence shown here is derived from an EMBL/GenBank/DDBJ whole genome shotgun (WGS) entry which is preliminary data.</text>
</comment>
<accession>A0ACB8T6G9</accession>
<name>A0ACB8T6G9_9AGAM</name>
<feature type="non-terminal residue" evidence="1">
    <location>
        <position position="398"/>
    </location>
</feature>
<organism evidence="1 2">
    <name type="scientific">Artomyces pyxidatus</name>
    <dbReference type="NCBI Taxonomy" id="48021"/>
    <lineage>
        <taxon>Eukaryota</taxon>
        <taxon>Fungi</taxon>
        <taxon>Dikarya</taxon>
        <taxon>Basidiomycota</taxon>
        <taxon>Agaricomycotina</taxon>
        <taxon>Agaricomycetes</taxon>
        <taxon>Russulales</taxon>
        <taxon>Auriscalpiaceae</taxon>
        <taxon>Artomyces</taxon>
    </lineage>
</organism>
<dbReference type="EMBL" id="MU277199">
    <property type="protein sequence ID" value="KAI0064354.1"/>
    <property type="molecule type" value="Genomic_DNA"/>
</dbReference>